<evidence type="ECO:0000259" key="1">
    <source>
        <dbReference type="Pfam" id="PF00905"/>
    </source>
</evidence>
<evidence type="ECO:0000313" key="2">
    <source>
        <dbReference type="EMBL" id="CAA9466919.1"/>
    </source>
</evidence>
<dbReference type="EMBL" id="CADCVL010000060">
    <property type="protein sequence ID" value="CAA9466919.1"/>
    <property type="molecule type" value="Genomic_DNA"/>
</dbReference>
<accession>A0A6J4R894</accession>
<dbReference type="GO" id="GO:0005886">
    <property type="term" value="C:plasma membrane"/>
    <property type="evidence" value="ECO:0007669"/>
    <property type="project" value="TreeGrafter"/>
</dbReference>
<dbReference type="Gene3D" id="3.40.710.10">
    <property type="entry name" value="DD-peptidase/beta-lactamase superfamily"/>
    <property type="match status" value="1"/>
</dbReference>
<reference evidence="2" key="1">
    <citation type="submission" date="2020-02" db="EMBL/GenBank/DDBJ databases">
        <authorList>
            <person name="Meier V. D."/>
        </authorList>
    </citation>
    <scope>NUCLEOTIDE SEQUENCE</scope>
    <source>
        <strain evidence="2">AVDCRST_MAG65</strain>
    </source>
</reference>
<dbReference type="GO" id="GO:0071555">
    <property type="term" value="P:cell wall organization"/>
    <property type="evidence" value="ECO:0007669"/>
    <property type="project" value="TreeGrafter"/>
</dbReference>
<sequence>PEIGDALALGSTAIGQGRLLATTAQMGSVAATIATGGRRATPVLLRDRRERPRRVLEPRVARLVGDYMTEVVRSGTGTAAALPGVQVAGKTGTAELRRSTGDPAVEGEAVVDDPTDTDAWFAAFAPHRRPRVAVAVLLVGGGTGGATAAPAARIVLQAGLQPARR</sequence>
<protein>
    <recommendedName>
        <fullName evidence="1">Penicillin-binding protein transpeptidase domain-containing protein</fullName>
    </recommendedName>
</protein>
<dbReference type="GO" id="GO:0008658">
    <property type="term" value="F:penicillin binding"/>
    <property type="evidence" value="ECO:0007669"/>
    <property type="project" value="InterPro"/>
</dbReference>
<feature type="non-terminal residue" evidence="2">
    <location>
        <position position="1"/>
    </location>
</feature>
<gene>
    <name evidence="2" type="ORF">AVDCRST_MAG65-380</name>
</gene>
<name>A0A6J4R894_9ACTN</name>
<dbReference type="Pfam" id="PF00905">
    <property type="entry name" value="Transpeptidase"/>
    <property type="match status" value="1"/>
</dbReference>
<dbReference type="InterPro" id="IPR050515">
    <property type="entry name" value="Beta-lactam/transpept"/>
</dbReference>
<feature type="domain" description="Penicillin-binding protein transpeptidase" evidence="1">
    <location>
        <begin position="12"/>
        <end position="155"/>
    </location>
</feature>
<dbReference type="InterPro" id="IPR001460">
    <property type="entry name" value="PCN-bd_Tpept"/>
</dbReference>
<dbReference type="GO" id="GO:0071972">
    <property type="term" value="F:peptidoglycan L,D-transpeptidase activity"/>
    <property type="evidence" value="ECO:0007669"/>
    <property type="project" value="TreeGrafter"/>
</dbReference>
<organism evidence="2">
    <name type="scientific">uncultured Solirubrobacteraceae bacterium</name>
    <dbReference type="NCBI Taxonomy" id="1162706"/>
    <lineage>
        <taxon>Bacteria</taxon>
        <taxon>Bacillati</taxon>
        <taxon>Actinomycetota</taxon>
        <taxon>Thermoleophilia</taxon>
        <taxon>Solirubrobacterales</taxon>
        <taxon>Solirubrobacteraceae</taxon>
        <taxon>environmental samples</taxon>
    </lineage>
</organism>
<dbReference type="PANTHER" id="PTHR30627">
    <property type="entry name" value="PEPTIDOGLYCAN D,D-TRANSPEPTIDASE"/>
    <property type="match status" value="1"/>
</dbReference>
<dbReference type="AlphaFoldDB" id="A0A6J4R894"/>
<dbReference type="SUPFAM" id="SSF56601">
    <property type="entry name" value="beta-lactamase/transpeptidase-like"/>
    <property type="match status" value="1"/>
</dbReference>
<proteinExistence type="predicted"/>
<dbReference type="PANTHER" id="PTHR30627:SF24">
    <property type="entry name" value="PENICILLIN-BINDING PROTEIN 4B"/>
    <property type="match status" value="1"/>
</dbReference>
<dbReference type="InterPro" id="IPR012338">
    <property type="entry name" value="Beta-lactam/transpept-like"/>
</dbReference>